<dbReference type="PROSITE" id="PS50977">
    <property type="entry name" value="HTH_TETR_2"/>
    <property type="match status" value="1"/>
</dbReference>
<accession>A0A1W1ZLM9</accession>
<dbReference type="EMBL" id="FWXW01000002">
    <property type="protein sequence ID" value="SMC48941.1"/>
    <property type="molecule type" value="Genomic_DNA"/>
</dbReference>
<evidence type="ECO:0000259" key="3">
    <source>
        <dbReference type="PROSITE" id="PS50977"/>
    </source>
</evidence>
<dbReference type="PANTHER" id="PTHR43479">
    <property type="entry name" value="ACREF/ENVCD OPERON REPRESSOR-RELATED"/>
    <property type="match status" value="1"/>
</dbReference>
<evidence type="ECO:0000313" key="5">
    <source>
        <dbReference type="Proteomes" id="UP000192790"/>
    </source>
</evidence>
<reference evidence="4 5" key="1">
    <citation type="submission" date="2017-04" db="EMBL/GenBank/DDBJ databases">
        <authorList>
            <person name="Afonso C.L."/>
            <person name="Miller P.J."/>
            <person name="Scott M.A."/>
            <person name="Spackman E."/>
            <person name="Goraichik I."/>
            <person name="Dimitrov K.M."/>
            <person name="Suarez D.L."/>
            <person name="Swayne D.E."/>
        </authorList>
    </citation>
    <scope>NUCLEOTIDE SEQUENCE [LARGE SCALE GENOMIC DNA]</scope>
    <source>
        <strain evidence="4 5">DSM 12816</strain>
    </source>
</reference>
<evidence type="ECO:0000256" key="2">
    <source>
        <dbReference type="PROSITE-ProRule" id="PRU00335"/>
    </source>
</evidence>
<protein>
    <submittedName>
        <fullName evidence="4">Transcriptional regulator, TetR family</fullName>
    </submittedName>
</protein>
<dbReference type="InterPro" id="IPR009057">
    <property type="entry name" value="Homeodomain-like_sf"/>
</dbReference>
<evidence type="ECO:0000256" key="1">
    <source>
        <dbReference type="ARBA" id="ARBA00023125"/>
    </source>
</evidence>
<dbReference type="Gene3D" id="1.10.357.10">
    <property type="entry name" value="Tetracycline Repressor, domain 2"/>
    <property type="match status" value="1"/>
</dbReference>
<name>A0A1W1ZLM9_9FIRM</name>
<gene>
    <name evidence="4" type="ORF">SAMN02745168_1195</name>
</gene>
<dbReference type="InterPro" id="IPR001647">
    <property type="entry name" value="HTH_TetR"/>
</dbReference>
<dbReference type="OrthoDB" id="9812484at2"/>
<dbReference type="RefSeq" id="WP_084233818.1">
    <property type="nucleotide sequence ID" value="NZ_FWXW01000002.1"/>
</dbReference>
<dbReference type="Pfam" id="PF00440">
    <property type="entry name" value="TetR_N"/>
    <property type="match status" value="1"/>
</dbReference>
<organism evidence="4 5">
    <name type="scientific">Papillibacter cinnamivorans DSM 12816</name>
    <dbReference type="NCBI Taxonomy" id="1122930"/>
    <lineage>
        <taxon>Bacteria</taxon>
        <taxon>Bacillati</taxon>
        <taxon>Bacillota</taxon>
        <taxon>Clostridia</taxon>
        <taxon>Eubacteriales</taxon>
        <taxon>Oscillospiraceae</taxon>
        <taxon>Papillibacter</taxon>
    </lineage>
</organism>
<dbReference type="PRINTS" id="PR00455">
    <property type="entry name" value="HTHTETR"/>
</dbReference>
<dbReference type="InterPro" id="IPR050624">
    <property type="entry name" value="HTH-type_Tx_Regulator"/>
</dbReference>
<feature type="domain" description="HTH tetR-type" evidence="3">
    <location>
        <begin position="11"/>
        <end position="71"/>
    </location>
</feature>
<dbReference type="STRING" id="1122930.SAMN02745168_1195"/>
<dbReference type="Proteomes" id="UP000192790">
    <property type="component" value="Unassembled WGS sequence"/>
</dbReference>
<proteinExistence type="predicted"/>
<keyword evidence="1 2" id="KW-0238">DNA-binding</keyword>
<dbReference type="GO" id="GO:0003677">
    <property type="term" value="F:DNA binding"/>
    <property type="evidence" value="ECO:0007669"/>
    <property type="project" value="UniProtKB-UniRule"/>
</dbReference>
<evidence type="ECO:0000313" key="4">
    <source>
        <dbReference type="EMBL" id="SMC48941.1"/>
    </source>
</evidence>
<sequence>MPRHFSSEEKEIIRDKLLDAGMYLFTKYGVGKTTIEDVTKEAGVGKGTFYLFYGSKGAFYLDLYEREWKILNEKMEELFLYKKGNLSDLLLEYIFENRRHLLEHPILSKAYDPSTVSSIFDQAGHERLREFKRLSSEKLCRIIDSWISANDLICPINTKVVAAMMRSLSFLNYHRMEIGEDILDEVVRRFADSIALMVKEATIAGSE</sequence>
<dbReference type="PANTHER" id="PTHR43479:SF11">
    <property type="entry name" value="ACREF_ENVCD OPERON REPRESSOR-RELATED"/>
    <property type="match status" value="1"/>
</dbReference>
<feature type="DNA-binding region" description="H-T-H motif" evidence="2">
    <location>
        <begin position="34"/>
        <end position="53"/>
    </location>
</feature>
<dbReference type="SUPFAM" id="SSF46689">
    <property type="entry name" value="Homeodomain-like"/>
    <property type="match status" value="1"/>
</dbReference>
<keyword evidence="5" id="KW-1185">Reference proteome</keyword>
<dbReference type="AlphaFoldDB" id="A0A1W1ZLM9"/>